<dbReference type="Proteomes" id="UP000005104">
    <property type="component" value="Chromosome"/>
</dbReference>
<feature type="domain" description="Probable zinc-binding" evidence="1">
    <location>
        <begin position="3"/>
        <end position="49"/>
    </location>
</feature>
<sequence>MAQDKYLTCRDCGQEFVFSAGEQDFYAEKGFENEPTRCPACRQARKQQSGGGRSNYGGFSRSPREMYPAVCASCGVQTEVPFQPSGEKPVYCRDCFQSMRRY</sequence>
<reference evidence="3 4" key="1">
    <citation type="submission" date="2011-11" db="EMBL/GenBank/DDBJ databases">
        <title>The Noncontiguous Finished genome of Desulfosporosinus youngiae DSM 17734.</title>
        <authorList>
            <consortium name="US DOE Joint Genome Institute (JGI-PGF)"/>
            <person name="Lucas S."/>
            <person name="Han J."/>
            <person name="Lapidus A."/>
            <person name="Cheng J.-F."/>
            <person name="Goodwin L."/>
            <person name="Pitluck S."/>
            <person name="Peters L."/>
            <person name="Ovchinnikova G."/>
            <person name="Lu M."/>
            <person name="Land M.L."/>
            <person name="Hauser L."/>
            <person name="Pester M."/>
            <person name="Spring S."/>
            <person name="Ollivier B."/>
            <person name="Rattei T."/>
            <person name="Klenk H.-P."/>
            <person name="Wagner M."/>
            <person name="Loy A."/>
            <person name="Woyke T.J."/>
        </authorList>
    </citation>
    <scope>NUCLEOTIDE SEQUENCE [LARGE SCALE GENOMIC DNA]</scope>
    <source>
        <strain evidence="3 4">DSM 17734</strain>
    </source>
</reference>
<protein>
    <submittedName>
        <fullName evidence="3">Uncharacterized protein</fullName>
    </submittedName>
</protein>
<evidence type="ECO:0000259" key="2">
    <source>
        <dbReference type="Pfam" id="PF23477"/>
    </source>
</evidence>
<accession>H5XVV4</accession>
<dbReference type="HOGENOM" id="CLU_115791_1_0_9"/>
<dbReference type="NCBIfam" id="TIGR04272">
    <property type="entry name" value="cxxc_cxxc_Mbark"/>
    <property type="match status" value="1"/>
</dbReference>
<evidence type="ECO:0000313" key="4">
    <source>
        <dbReference type="Proteomes" id="UP000005104"/>
    </source>
</evidence>
<dbReference type="InterPro" id="IPR025306">
    <property type="entry name" value="Zn-bnd_dom_prob"/>
</dbReference>
<gene>
    <name evidence="3" type="ORF">DesyoDRAFT_3228</name>
</gene>
<evidence type="ECO:0000259" key="1">
    <source>
        <dbReference type="Pfam" id="PF13451"/>
    </source>
</evidence>
<organism evidence="3 4">
    <name type="scientific">Desulfosporosinus youngiae DSM 17734</name>
    <dbReference type="NCBI Taxonomy" id="768710"/>
    <lineage>
        <taxon>Bacteria</taxon>
        <taxon>Bacillati</taxon>
        <taxon>Bacillota</taxon>
        <taxon>Clostridia</taxon>
        <taxon>Eubacteriales</taxon>
        <taxon>Desulfitobacteriaceae</taxon>
        <taxon>Desulfosporosinus</taxon>
    </lineage>
</organism>
<dbReference type="Pfam" id="PF23477">
    <property type="entry name" value="zf_Tbcl_2"/>
    <property type="match status" value="1"/>
</dbReference>
<keyword evidence="4" id="KW-1185">Reference proteome</keyword>
<proteinExistence type="predicted"/>
<dbReference type="STRING" id="768710.DesyoDRAFT_3228"/>
<dbReference type="RefSeq" id="WP_007784567.1">
    <property type="nucleotide sequence ID" value="NZ_CM001441.1"/>
</dbReference>
<dbReference type="EMBL" id="CM001441">
    <property type="protein sequence ID" value="EHQ90260.1"/>
    <property type="molecule type" value="Genomic_DNA"/>
</dbReference>
<dbReference type="InterPro" id="IPR026363">
    <property type="entry name" value="CxxC-x17-CxxC_dom"/>
</dbReference>
<dbReference type="AlphaFoldDB" id="H5XVV4"/>
<dbReference type="eggNOG" id="COG1278">
    <property type="taxonomic scope" value="Bacteria"/>
</dbReference>
<dbReference type="Pfam" id="PF13451">
    <property type="entry name" value="zf_Tbcl"/>
    <property type="match status" value="1"/>
</dbReference>
<evidence type="ECO:0000313" key="3">
    <source>
        <dbReference type="EMBL" id="EHQ90260.1"/>
    </source>
</evidence>
<dbReference type="OrthoDB" id="5505402at2"/>
<name>H5XVV4_9FIRM</name>
<feature type="domain" description="CxxC-x17-CxxC" evidence="2">
    <location>
        <begin position="64"/>
        <end position="100"/>
    </location>
</feature>